<dbReference type="Proteomes" id="UP000053144">
    <property type="component" value="Chromosome 6"/>
</dbReference>
<dbReference type="Gramene" id="KOM45857">
    <property type="protein sequence ID" value="KOM45857"/>
    <property type="gene ID" value="LR48_Vigan06g116300"/>
</dbReference>
<dbReference type="AlphaFoldDB" id="A0A0L9UTE3"/>
<gene>
    <name evidence="1" type="ORF">LR48_Vigan06g116300</name>
</gene>
<evidence type="ECO:0000313" key="1">
    <source>
        <dbReference type="EMBL" id="KOM45857.1"/>
    </source>
</evidence>
<organism evidence="1 2">
    <name type="scientific">Phaseolus angularis</name>
    <name type="common">Azuki bean</name>
    <name type="synonym">Vigna angularis</name>
    <dbReference type="NCBI Taxonomy" id="3914"/>
    <lineage>
        <taxon>Eukaryota</taxon>
        <taxon>Viridiplantae</taxon>
        <taxon>Streptophyta</taxon>
        <taxon>Embryophyta</taxon>
        <taxon>Tracheophyta</taxon>
        <taxon>Spermatophyta</taxon>
        <taxon>Magnoliopsida</taxon>
        <taxon>eudicotyledons</taxon>
        <taxon>Gunneridae</taxon>
        <taxon>Pentapetalae</taxon>
        <taxon>rosids</taxon>
        <taxon>fabids</taxon>
        <taxon>Fabales</taxon>
        <taxon>Fabaceae</taxon>
        <taxon>Papilionoideae</taxon>
        <taxon>50 kb inversion clade</taxon>
        <taxon>NPAAA clade</taxon>
        <taxon>indigoferoid/millettioid clade</taxon>
        <taxon>Phaseoleae</taxon>
        <taxon>Vigna</taxon>
    </lineage>
</organism>
<evidence type="ECO:0000313" key="2">
    <source>
        <dbReference type="Proteomes" id="UP000053144"/>
    </source>
</evidence>
<proteinExistence type="predicted"/>
<sequence>MSLVYVGDLRVQKVEMKYPLILPMVPFLFLHHEVGRHYDGTATTLSGWEEGRRQRLGFAFERRHYDGTTAVGWLGGRKTTPSRFCLRTSALRQQWVTGWREDNTV</sequence>
<protein>
    <submittedName>
        <fullName evidence="1">Uncharacterized protein</fullName>
    </submittedName>
</protein>
<accession>A0A0L9UTE3</accession>
<dbReference type="EMBL" id="CM003376">
    <property type="protein sequence ID" value="KOM45857.1"/>
    <property type="molecule type" value="Genomic_DNA"/>
</dbReference>
<reference evidence="2" key="1">
    <citation type="journal article" date="2015" name="Proc. Natl. Acad. Sci. U.S.A.">
        <title>Genome sequencing of adzuki bean (Vigna angularis) provides insight into high starch and low fat accumulation and domestication.</title>
        <authorList>
            <person name="Yang K."/>
            <person name="Tian Z."/>
            <person name="Chen C."/>
            <person name="Luo L."/>
            <person name="Zhao B."/>
            <person name="Wang Z."/>
            <person name="Yu L."/>
            <person name="Li Y."/>
            <person name="Sun Y."/>
            <person name="Li W."/>
            <person name="Chen Y."/>
            <person name="Li Y."/>
            <person name="Zhang Y."/>
            <person name="Ai D."/>
            <person name="Zhao J."/>
            <person name="Shang C."/>
            <person name="Ma Y."/>
            <person name="Wu B."/>
            <person name="Wang M."/>
            <person name="Gao L."/>
            <person name="Sun D."/>
            <person name="Zhang P."/>
            <person name="Guo F."/>
            <person name="Wang W."/>
            <person name="Li Y."/>
            <person name="Wang J."/>
            <person name="Varshney R.K."/>
            <person name="Wang J."/>
            <person name="Ling H.Q."/>
            <person name="Wan P."/>
        </authorList>
    </citation>
    <scope>NUCLEOTIDE SEQUENCE</scope>
    <source>
        <strain evidence="2">cv. Jingnong 6</strain>
    </source>
</reference>
<name>A0A0L9UTE3_PHAAN</name>